<dbReference type="Pfam" id="PF04934">
    <property type="entry name" value="Med6"/>
    <property type="match status" value="1"/>
</dbReference>
<reference evidence="10" key="1">
    <citation type="journal article" date="2020" name="PLoS Negl. Trop. Dis.">
        <title>High-quality nuclear genome for Sarcoptes scabiei-A critical resource for a neglected parasite.</title>
        <authorList>
            <person name="Korhonen P.K."/>
            <person name="Gasser R.B."/>
            <person name="Ma G."/>
            <person name="Wang T."/>
            <person name="Stroehlein A.J."/>
            <person name="Young N.D."/>
            <person name="Ang C.S."/>
            <person name="Fernando D.D."/>
            <person name="Lu H.C."/>
            <person name="Taylor S."/>
            <person name="Reynolds S.L."/>
            <person name="Mofiz E."/>
            <person name="Najaraj S.H."/>
            <person name="Gowda H."/>
            <person name="Madugundu A."/>
            <person name="Renuse S."/>
            <person name="Holt D."/>
            <person name="Pandey A."/>
            <person name="Papenfuss A.T."/>
            <person name="Fischer K."/>
        </authorList>
    </citation>
    <scope>NUCLEOTIDE SEQUENCE [LARGE SCALE GENOMIC DNA]</scope>
</reference>
<dbReference type="PANTHER" id="PTHR13104">
    <property type="entry name" value="MED-6-RELATED"/>
    <property type="match status" value="1"/>
</dbReference>
<keyword evidence="4 6" id="KW-0804">Transcription</keyword>
<keyword evidence="3 6" id="KW-0805">Transcription regulation</keyword>
<feature type="compositionally biased region" description="Polar residues" evidence="7">
    <location>
        <begin position="266"/>
        <end position="280"/>
    </location>
</feature>
<evidence type="ECO:0000256" key="2">
    <source>
        <dbReference type="ARBA" id="ARBA00007526"/>
    </source>
</evidence>
<evidence type="ECO:0000256" key="7">
    <source>
        <dbReference type="SAM" id="MobiDB-lite"/>
    </source>
</evidence>
<proteinExistence type="inferred from homology"/>
<keyword evidence="5 6" id="KW-0539">Nucleus</keyword>
<comment type="subunit">
    <text evidence="6">Component of the Mediator complex.</text>
</comment>
<dbReference type="GO" id="GO:0006357">
    <property type="term" value="P:regulation of transcription by RNA polymerase II"/>
    <property type="evidence" value="ECO:0007669"/>
    <property type="project" value="InterPro"/>
</dbReference>
<dbReference type="OrthoDB" id="344220at2759"/>
<organism evidence="8">
    <name type="scientific">Sarcoptes scabiei</name>
    <name type="common">Itch mite</name>
    <name type="synonym">Acarus scabiei</name>
    <dbReference type="NCBI Taxonomy" id="52283"/>
    <lineage>
        <taxon>Eukaryota</taxon>
        <taxon>Metazoa</taxon>
        <taxon>Ecdysozoa</taxon>
        <taxon>Arthropoda</taxon>
        <taxon>Chelicerata</taxon>
        <taxon>Arachnida</taxon>
        <taxon>Acari</taxon>
        <taxon>Acariformes</taxon>
        <taxon>Sarcoptiformes</taxon>
        <taxon>Astigmata</taxon>
        <taxon>Psoroptidia</taxon>
        <taxon>Sarcoptoidea</taxon>
        <taxon>Sarcoptidae</taxon>
        <taxon>Sarcoptinae</taxon>
        <taxon>Sarcoptes</taxon>
    </lineage>
</organism>
<evidence type="ECO:0000256" key="4">
    <source>
        <dbReference type="ARBA" id="ARBA00023163"/>
    </source>
</evidence>
<evidence type="ECO:0000256" key="3">
    <source>
        <dbReference type="ARBA" id="ARBA00023015"/>
    </source>
</evidence>
<comment type="similarity">
    <text evidence="2 6">Belongs to the Mediator complex subunit 6 family.</text>
</comment>
<comment type="function">
    <text evidence="6">Component of the Mediator complex, a coactivator involved in the regulated transcription of nearly all RNA polymerase II-dependent genes. Mediator functions as a bridge to convey information from gene-specific regulatory proteins to the basal RNA polymerase II transcription machinery. Mediator is recruited to promoters by direct interactions with regulatory proteins and serves as a scaffold for the assembly of a functional preinitiation complex with RNA polymerase II and the general transcription factors.</text>
</comment>
<dbReference type="AlphaFoldDB" id="A0A834RFQ0"/>
<evidence type="ECO:0000313" key="9">
    <source>
        <dbReference type="EnsemblMetazoa" id="KAF7495902.1"/>
    </source>
</evidence>
<keyword evidence="6" id="KW-0010">Activator</keyword>
<dbReference type="Gene3D" id="3.10.450.580">
    <property type="entry name" value="Mediator complex, subunit Med6"/>
    <property type="match status" value="1"/>
</dbReference>
<dbReference type="InterPro" id="IPR007018">
    <property type="entry name" value="Mediator_Med6"/>
</dbReference>
<feature type="region of interest" description="Disordered" evidence="7">
    <location>
        <begin position="220"/>
        <end position="287"/>
    </location>
</feature>
<reference evidence="9" key="3">
    <citation type="submission" date="2022-06" db="UniProtKB">
        <authorList>
            <consortium name="EnsemblMetazoa"/>
        </authorList>
    </citation>
    <scope>IDENTIFICATION</scope>
</reference>
<evidence type="ECO:0000313" key="10">
    <source>
        <dbReference type="Proteomes" id="UP000070412"/>
    </source>
</evidence>
<dbReference type="GO" id="GO:0003712">
    <property type="term" value="F:transcription coregulator activity"/>
    <property type="evidence" value="ECO:0007669"/>
    <property type="project" value="InterPro"/>
</dbReference>
<comment type="subcellular location">
    <subcellularLocation>
        <location evidence="1 6">Nucleus</location>
    </subcellularLocation>
</comment>
<dbReference type="EMBL" id="WVUK01000044">
    <property type="protein sequence ID" value="KAF7495902.1"/>
    <property type="molecule type" value="Genomic_DNA"/>
</dbReference>
<dbReference type="GO" id="GO:0016592">
    <property type="term" value="C:mediator complex"/>
    <property type="evidence" value="ECO:0007669"/>
    <property type="project" value="InterPro"/>
</dbReference>
<evidence type="ECO:0000256" key="1">
    <source>
        <dbReference type="ARBA" id="ARBA00004123"/>
    </source>
</evidence>
<name>A0A834RFQ0_SARSC</name>
<dbReference type="Proteomes" id="UP000070412">
    <property type="component" value="Unassembled WGS sequence"/>
</dbReference>
<dbReference type="EnsemblMetazoa" id="SSS_7820s_mrna">
    <property type="protein sequence ID" value="KAF7495902.1"/>
    <property type="gene ID" value="SSS_7820"/>
</dbReference>
<gene>
    <name evidence="6" type="primary">MED6</name>
    <name evidence="8" type="ORF">SSS_7820</name>
</gene>
<reference evidence="8" key="2">
    <citation type="submission" date="2020-01" db="EMBL/GenBank/DDBJ databases">
        <authorList>
            <person name="Korhonen P.K.K."/>
            <person name="Guangxu M.G."/>
            <person name="Wang T.W."/>
            <person name="Stroehlein A.J.S."/>
            <person name="Young N.D."/>
            <person name="Ang C.-S.A."/>
            <person name="Fernando D.W.F."/>
            <person name="Lu H.L."/>
            <person name="Taylor S.T."/>
            <person name="Ehtesham M.E.M."/>
            <person name="Najaraj S.H.N."/>
            <person name="Harsha G.H.G."/>
            <person name="Madugundu A.M."/>
            <person name="Renuse S.R."/>
            <person name="Holt D.H."/>
            <person name="Pandey A.P."/>
            <person name="Papenfuss A.P."/>
            <person name="Gasser R.B.G."/>
            <person name="Fischer K.F."/>
        </authorList>
    </citation>
    <scope>NUCLEOTIDE SEQUENCE</scope>
    <source>
        <strain evidence="8">SSS_KF_BRIS2020</strain>
    </source>
</reference>
<accession>A0A834RFQ0</accession>
<dbReference type="InterPro" id="IPR038566">
    <property type="entry name" value="Mediator_Med6_sf"/>
</dbReference>
<sequence length="287" mass="33525">MNDKGFMCPDNPLQITWCNRLWIPHLNQHNVLNYFADKNNPFYDHTCNNEHLRMRGLNMRELEKMKGIEFILLQAQEPILYVIRKQQRYSPTTVVPIANYYIIAGVIYQAPDLKSILESKLLTAIHNLQSAFDECFNYVRFHPSIDYTWIFDRDTISSDSSNHTDDENGQSDSIKEITQRKEMMITDASDSMRAKYRHSVDALIRDLYFKFPPLDYKQSNVQNNSNTENNLNIINQQNDSNNSSQEKPNGTIKVENEDDSYERQSSKTTTVSQSNKNFSVNKKMKLN</sequence>
<evidence type="ECO:0000313" key="8">
    <source>
        <dbReference type="EMBL" id="KAF7495902.1"/>
    </source>
</evidence>
<protein>
    <recommendedName>
        <fullName evidence="6">Mediator of RNA polymerase II transcription subunit 6</fullName>
    </recommendedName>
    <alternativeName>
        <fullName evidence="6">Mediator complex subunit 6</fullName>
    </alternativeName>
</protein>
<evidence type="ECO:0000256" key="5">
    <source>
        <dbReference type="ARBA" id="ARBA00023242"/>
    </source>
</evidence>
<evidence type="ECO:0000256" key="6">
    <source>
        <dbReference type="RuleBase" id="RU364143"/>
    </source>
</evidence>
<feature type="compositionally biased region" description="Low complexity" evidence="7">
    <location>
        <begin position="220"/>
        <end position="245"/>
    </location>
</feature>
<keyword evidence="10" id="KW-1185">Reference proteome</keyword>